<dbReference type="GO" id="GO:0050118">
    <property type="term" value="F:N-acetyldiaminopimelate deacetylase activity"/>
    <property type="evidence" value="ECO:0007669"/>
    <property type="project" value="UniProtKB-ARBA"/>
</dbReference>
<feature type="binding site" evidence="2">
    <location>
        <position position="110"/>
    </location>
    <ligand>
        <name>Mn(2+)</name>
        <dbReference type="ChEBI" id="CHEBI:29035"/>
        <label>2</label>
    </ligand>
</feature>
<dbReference type="AlphaFoldDB" id="A0A1V2H8R9"/>
<dbReference type="InterPro" id="IPR011650">
    <property type="entry name" value="Peptidase_M20_dimer"/>
</dbReference>
<dbReference type="InterPro" id="IPR017439">
    <property type="entry name" value="Amidohydrolase"/>
</dbReference>
<dbReference type="GO" id="GO:0046872">
    <property type="term" value="F:metal ion binding"/>
    <property type="evidence" value="ECO:0007669"/>
    <property type="project" value="UniProtKB-KW"/>
</dbReference>
<keyword evidence="2" id="KW-0479">Metal-binding</keyword>
<name>A0A1V2H8R9_9PROT</name>
<dbReference type="FunFam" id="3.30.70.360:FF:000001">
    <property type="entry name" value="N-acetyldiaminopimelate deacetylase"/>
    <property type="match status" value="1"/>
</dbReference>
<dbReference type="Gene3D" id="3.30.70.360">
    <property type="match status" value="1"/>
</dbReference>
<comment type="cofactor">
    <cofactor evidence="2">
        <name>Mn(2+)</name>
        <dbReference type="ChEBI" id="CHEBI:29035"/>
    </cofactor>
    <text evidence="2">The Mn(2+) ion enhances activity.</text>
</comment>
<dbReference type="Gene3D" id="3.40.630.10">
    <property type="entry name" value="Zn peptidases"/>
    <property type="match status" value="1"/>
</dbReference>
<evidence type="ECO:0000256" key="2">
    <source>
        <dbReference type="PIRSR" id="PIRSR005962-1"/>
    </source>
</evidence>
<dbReference type="CDD" id="cd05666">
    <property type="entry name" value="M20_Acy1-like"/>
    <property type="match status" value="1"/>
</dbReference>
<keyword evidence="5" id="KW-1185">Reference proteome</keyword>
<reference evidence="4 5" key="1">
    <citation type="submission" date="2016-10" db="EMBL/GenBank/DDBJ databases">
        <title>Draft Genome sequence of Roseomonas sp. strain M3.</title>
        <authorList>
            <person name="Subhash Y."/>
            <person name="Lee S."/>
        </authorList>
    </citation>
    <scope>NUCLEOTIDE SEQUENCE [LARGE SCALE GENOMIC DNA]</scope>
    <source>
        <strain evidence="4 5">M3</strain>
    </source>
</reference>
<dbReference type="SUPFAM" id="SSF53187">
    <property type="entry name" value="Zn-dependent exopeptidases"/>
    <property type="match status" value="1"/>
</dbReference>
<dbReference type="InterPro" id="IPR002933">
    <property type="entry name" value="Peptidase_M20"/>
</dbReference>
<dbReference type="OrthoDB" id="9777385at2"/>
<dbReference type="PANTHER" id="PTHR11014:SF63">
    <property type="entry name" value="METALLOPEPTIDASE, PUTATIVE (AFU_ORTHOLOGUE AFUA_6G09600)-RELATED"/>
    <property type="match status" value="1"/>
</dbReference>
<dbReference type="Pfam" id="PF07687">
    <property type="entry name" value="M20_dimer"/>
    <property type="match status" value="1"/>
</dbReference>
<dbReference type="GO" id="GO:0019877">
    <property type="term" value="P:diaminopimelate biosynthetic process"/>
    <property type="evidence" value="ECO:0007669"/>
    <property type="project" value="UniProtKB-ARBA"/>
</dbReference>
<dbReference type="PANTHER" id="PTHR11014">
    <property type="entry name" value="PEPTIDASE M20 FAMILY MEMBER"/>
    <property type="match status" value="1"/>
</dbReference>
<evidence type="ECO:0000313" key="5">
    <source>
        <dbReference type="Proteomes" id="UP000188879"/>
    </source>
</evidence>
<feature type="domain" description="Peptidase M20 dimerisation" evidence="3">
    <location>
        <begin position="195"/>
        <end position="282"/>
    </location>
</feature>
<keyword evidence="1 4" id="KW-0378">Hydrolase</keyword>
<feature type="binding site" evidence="2">
    <location>
        <position position="364"/>
    </location>
    <ligand>
        <name>Mn(2+)</name>
        <dbReference type="ChEBI" id="CHEBI:29035"/>
        <label>2</label>
    </ligand>
</feature>
<proteinExistence type="predicted"/>
<gene>
    <name evidence="4" type="ORF">BKE38_04065</name>
</gene>
<dbReference type="SUPFAM" id="SSF55031">
    <property type="entry name" value="Bacterial exopeptidase dimerisation domain"/>
    <property type="match status" value="1"/>
</dbReference>
<dbReference type="Proteomes" id="UP000188879">
    <property type="component" value="Unassembled WGS sequence"/>
</dbReference>
<feature type="binding site" evidence="2">
    <location>
        <position position="108"/>
    </location>
    <ligand>
        <name>Mn(2+)</name>
        <dbReference type="ChEBI" id="CHEBI:29035"/>
        <label>2</label>
    </ligand>
</feature>
<dbReference type="InterPro" id="IPR036264">
    <property type="entry name" value="Bact_exopeptidase_dim_dom"/>
</dbReference>
<organism evidence="4 5">
    <name type="scientific">Teichococcus deserti</name>
    <dbReference type="NCBI Taxonomy" id="1817963"/>
    <lineage>
        <taxon>Bacteria</taxon>
        <taxon>Pseudomonadati</taxon>
        <taxon>Pseudomonadota</taxon>
        <taxon>Alphaproteobacteria</taxon>
        <taxon>Acetobacterales</taxon>
        <taxon>Roseomonadaceae</taxon>
        <taxon>Roseomonas</taxon>
    </lineage>
</organism>
<dbReference type="Pfam" id="PF01546">
    <property type="entry name" value="Peptidase_M20"/>
    <property type="match status" value="1"/>
</dbReference>
<dbReference type="EMBL" id="MLCO01000026">
    <property type="protein sequence ID" value="ONG57335.1"/>
    <property type="molecule type" value="Genomic_DNA"/>
</dbReference>
<feature type="binding site" evidence="2">
    <location>
        <position position="143"/>
    </location>
    <ligand>
        <name>Mn(2+)</name>
        <dbReference type="ChEBI" id="CHEBI:29035"/>
        <label>2</label>
    </ligand>
</feature>
<protein>
    <submittedName>
        <fullName evidence="4">Amidohydrolase</fullName>
    </submittedName>
</protein>
<keyword evidence="2" id="KW-0464">Manganese</keyword>
<feature type="binding site" evidence="2">
    <location>
        <position position="169"/>
    </location>
    <ligand>
        <name>Mn(2+)</name>
        <dbReference type="ChEBI" id="CHEBI:29035"/>
        <label>2</label>
    </ligand>
</feature>
<comment type="caution">
    <text evidence="4">The sequence shown here is derived from an EMBL/GenBank/DDBJ whole genome shotgun (WGS) entry which is preliminary data.</text>
</comment>
<evidence type="ECO:0000259" key="3">
    <source>
        <dbReference type="Pfam" id="PF07687"/>
    </source>
</evidence>
<dbReference type="PIRSF" id="PIRSF005962">
    <property type="entry name" value="Pept_M20D_amidohydro"/>
    <property type="match status" value="1"/>
</dbReference>
<dbReference type="NCBIfam" id="TIGR01891">
    <property type="entry name" value="amidohydrolases"/>
    <property type="match status" value="1"/>
</dbReference>
<evidence type="ECO:0000256" key="1">
    <source>
        <dbReference type="ARBA" id="ARBA00022801"/>
    </source>
</evidence>
<accession>A0A1V2H8R9</accession>
<sequence length="393" mass="41629">MSETLLRPGPLARLAAGLEPFAALRRDLHHHPELAFAEHRTAETAARMLAGWGYQVESGIAGTGLVATLQRGHGRRSLGLRADMDALPIAEQTGLPHASRSPGVMHACGHDGHVAILLAAARDLALHGEFDGRLTLIFQPAEETGSGARRMLAEGLFDRFPVDAVYGLHSWPGEAEGRFGFVEGPAMAAVDLALISILGRGGHGAAPQETVDPVVVAAHVITALQTVVSRNLDPLEMAVVTVGAIQGGEAANVIPDSVSLKLTARSYREAARALLERRIPAITRAQADSFGATAQVEYRRGFPALVNHAAETGFARDVARRLLGQDAILPDFRPRTASEDFAHLLLARPGSYLFLGAGEGPALHNPRFDFNDALLLPGAALWSGLAEAYLAPS</sequence>
<evidence type="ECO:0000313" key="4">
    <source>
        <dbReference type="EMBL" id="ONG57335.1"/>
    </source>
</evidence>
<dbReference type="RefSeq" id="WP_076956109.1">
    <property type="nucleotide sequence ID" value="NZ_MLCO01000026.1"/>
</dbReference>